<comment type="function">
    <text evidence="8">Gustatory receptor which mediates acceptance or avoidance behavior, depending on its substrates.</text>
</comment>
<feature type="transmembrane region" description="Helical" evidence="8">
    <location>
        <begin position="95"/>
        <end position="115"/>
    </location>
</feature>
<feature type="transmembrane region" description="Helical" evidence="8">
    <location>
        <begin position="294"/>
        <end position="313"/>
    </location>
</feature>
<keyword evidence="2 8" id="KW-1003">Cell membrane</keyword>
<dbReference type="PANTHER" id="PTHR21143:SF121">
    <property type="entry name" value="GUSTATORY AND ODORANT RECEPTOR 21A"/>
    <property type="match status" value="1"/>
</dbReference>
<feature type="transmembrane region" description="Helical" evidence="8">
    <location>
        <begin position="135"/>
        <end position="156"/>
    </location>
</feature>
<sequence>MFRQEETEDISRFGARNPHQRLIADNLRVQRFSDAGLSEEAINSINHRDLAEDDPNLLDKFDEFYKTTKSLLVLFQIMGVMPIERSGKGKTTFRWFSKTTIYAYFIYCVETAFVSVVFRERLLLILKPGKRFDEYIYGIIFLSILIPHFLLPIGAWTNGNEVAIFKNMWTKFQLKYYRITGTAIIFKNLSLITWSLCIFSWVLGILIMLAQFYLQPDMLLWHTFGYYHILAMLNCLCSLWFINCTAKGRVAKDLAKNLHSALESSDPASRLAEYRDLWVDLSHMMQQLGKAYSGMYGMYCILILLTTIVASYGCLTEILDHGLSFKEGGLFLISFYCMSLLYVICNEAHHASYKMGPEFQQRLLSVNLMAVDSRTRQEVHMFLTAIDKNPPIMNLNGYTNINRKLISSTVTSMVTYLVMLMQFRATLMRNAAISAFRASRALAMLNETSTIE</sequence>
<dbReference type="Pfam" id="PF08395">
    <property type="entry name" value="7tm_7"/>
    <property type="match status" value="1"/>
</dbReference>
<evidence type="ECO:0000256" key="3">
    <source>
        <dbReference type="ARBA" id="ARBA00022692"/>
    </source>
</evidence>
<dbReference type="PANTHER" id="PTHR21143">
    <property type="entry name" value="INVERTEBRATE GUSTATORY RECEPTOR"/>
    <property type="match status" value="1"/>
</dbReference>
<dbReference type="RefSeq" id="XP_017773508.1">
    <property type="nucleotide sequence ID" value="XM_017918019.1"/>
</dbReference>
<dbReference type="InterPro" id="IPR013604">
    <property type="entry name" value="7TM_chemorcpt"/>
</dbReference>
<reference evidence="10" key="1">
    <citation type="submission" date="2025-08" db="UniProtKB">
        <authorList>
            <consortium name="RefSeq"/>
        </authorList>
    </citation>
    <scope>IDENTIFICATION</scope>
    <source>
        <tissue evidence="10">Whole Larva</tissue>
    </source>
</reference>
<organism evidence="9 10">
    <name type="scientific">Nicrophorus vespilloides</name>
    <name type="common">Boreal carrion beetle</name>
    <dbReference type="NCBI Taxonomy" id="110193"/>
    <lineage>
        <taxon>Eukaryota</taxon>
        <taxon>Metazoa</taxon>
        <taxon>Ecdysozoa</taxon>
        <taxon>Arthropoda</taxon>
        <taxon>Hexapoda</taxon>
        <taxon>Insecta</taxon>
        <taxon>Pterygota</taxon>
        <taxon>Neoptera</taxon>
        <taxon>Endopterygota</taxon>
        <taxon>Coleoptera</taxon>
        <taxon>Polyphaga</taxon>
        <taxon>Staphyliniformia</taxon>
        <taxon>Silphidae</taxon>
        <taxon>Nicrophorinae</taxon>
        <taxon>Nicrophorus</taxon>
    </lineage>
</organism>
<name>A0ABM1MG08_NICVS</name>
<evidence type="ECO:0000256" key="7">
    <source>
        <dbReference type="ARBA" id="ARBA00023224"/>
    </source>
</evidence>
<dbReference type="Proteomes" id="UP000695000">
    <property type="component" value="Unplaced"/>
</dbReference>
<gene>
    <name evidence="10" type="primary">LOC108560464</name>
</gene>
<protein>
    <recommendedName>
        <fullName evidence="8">Gustatory receptor</fullName>
    </recommendedName>
</protein>
<accession>A0ABM1MG08</accession>
<feature type="transmembrane region" description="Helical" evidence="8">
    <location>
        <begin position="191"/>
        <end position="214"/>
    </location>
</feature>
<keyword evidence="4 8" id="KW-1133">Transmembrane helix</keyword>
<evidence type="ECO:0000256" key="6">
    <source>
        <dbReference type="ARBA" id="ARBA00023170"/>
    </source>
</evidence>
<evidence type="ECO:0000313" key="10">
    <source>
        <dbReference type="RefSeq" id="XP_017773508.1"/>
    </source>
</evidence>
<comment type="similarity">
    <text evidence="8">Belongs to the insect chemoreceptor superfamily. Gustatory receptor (GR) family.</text>
</comment>
<keyword evidence="6 8" id="KW-0675">Receptor</keyword>
<comment type="subcellular location">
    <subcellularLocation>
        <location evidence="1 8">Cell membrane</location>
        <topology evidence="1 8">Multi-pass membrane protein</topology>
    </subcellularLocation>
</comment>
<keyword evidence="3 8" id="KW-0812">Transmembrane</keyword>
<evidence type="ECO:0000256" key="5">
    <source>
        <dbReference type="ARBA" id="ARBA00023136"/>
    </source>
</evidence>
<keyword evidence="5 8" id="KW-0472">Membrane</keyword>
<keyword evidence="9" id="KW-1185">Reference proteome</keyword>
<proteinExistence type="inferred from homology"/>
<feature type="transmembrane region" description="Helical" evidence="8">
    <location>
        <begin position="328"/>
        <end position="345"/>
    </location>
</feature>
<evidence type="ECO:0000256" key="2">
    <source>
        <dbReference type="ARBA" id="ARBA00022475"/>
    </source>
</evidence>
<dbReference type="GeneID" id="108560464"/>
<evidence type="ECO:0000313" key="9">
    <source>
        <dbReference type="Proteomes" id="UP000695000"/>
    </source>
</evidence>
<comment type="caution">
    <text evidence="8">Lacks conserved residue(s) required for the propagation of feature annotation.</text>
</comment>
<keyword evidence="7 8" id="KW-0807">Transducer</keyword>
<evidence type="ECO:0000256" key="1">
    <source>
        <dbReference type="ARBA" id="ARBA00004651"/>
    </source>
</evidence>
<evidence type="ECO:0000256" key="8">
    <source>
        <dbReference type="RuleBase" id="RU363108"/>
    </source>
</evidence>
<feature type="transmembrane region" description="Helical" evidence="8">
    <location>
        <begin position="226"/>
        <end position="246"/>
    </location>
</feature>
<evidence type="ECO:0000256" key="4">
    <source>
        <dbReference type="ARBA" id="ARBA00022989"/>
    </source>
</evidence>